<dbReference type="eggNOG" id="ENOG50323UI">
    <property type="taxonomic scope" value="Bacteria"/>
</dbReference>
<sequence>MPGPFQVVWTICAGVRFREYRIMKSRENLVRLKQFQVNEKRRQLLQLDMMIAEFERMAVELELQITAEEKKAGITDINHFAYPTFAKAARLRRDNLRNSQSDLAQQRSAAESLLGEAEAELSKAEMLESRDTKVREAETGGRSAMIG</sequence>
<protein>
    <submittedName>
        <fullName evidence="2">Mlr2817 protein</fullName>
    </submittedName>
</protein>
<evidence type="ECO:0000313" key="2">
    <source>
        <dbReference type="EMBL" id="BAB49851.1"/>
    </source>
</evidence>
<dbReference type="Proteomes" id="UP000000552">
    <property type="component" value="Chromosome"/>
</dbReference>
<name>Q98HL5_RHILO</name>
<organism evidence="2 3">
    <name type="scientific">Mesorhizobium japonicum (strain LMG 29417 / CECT 9101 / MAFF 303099)</name>
    <name type="common">Mesorhizobium loti (strain MAFF 303099)</name>
    <dbReference type="NCBI Taxonomy" id="266835"/>
    <lineage>
        <taxon>Bacteria</taxon>
        <taxon>Pseudomonadati</taxon>
        <taxon>Pseudomonadota</taxon>
        <taxon>Alphaproteobacteria</taxon>
        <taxon>Hyphomicrobiales</taxon>
        <taxon>Phyllobacteriaceae</taxon>
        <taxon>Mesorhizobium</taxon>
    </lineage>
</organism>
<accession>Q98HL5</accession>
<dbReference type="KEGG" id="mlo:mlr2817"/>
<proteinExistence type="predicted"/>
<reference evidence="2 3" key="1">
    <citation type="journal article" date="2000" name="DNA Res.">
        <title>Complete genome structure of the nitrogen-fixing symbiotic bacterium Mesorhizobium loti.</title>
        <authorList>
            <person name="Kaneko T."/>
            <person name="Nakamura Y."/>
            <person name="Sato S."/>
            <person name="Asamizu E."/>
            <person name="Kato T."/>
            <person name="Sasamoto S."/>
            <person name="Watanabe A."/>
            <person name="Idesawa K."/>
            <person name="Ishikawa A."/>
            <person name="Kawashima K."/>
            <person name="Kimura T."/>
            <person name="Kishida Y."/>
            <person name="Kiyokawa C."/>
            <person name="Kohara M."/>
            <person name="Matsumoto M."/>
            <person name="Matsuno A."/>
            <person name="Mochizuki Y."/>
            <person name="Nakayama S."/>
            <person name="Nakazaki N."/>
            <person name="Shimpo S."/>
            <person name="Sugimoto M."/>
            <person name="Takeuchi C."/>
            <person name="Yamada M."/>
            <person name="Tabata S."/>
        </authorList>
    </citation>
    <scope>NUCLEOTIDE SEQUENCE [LARGE SCALE GENOMIC DNA]</scope>
    <source>
        <strain evidence="3">LMG 29417 / CECT 9101 / MAFF 303099</strain>
    </source>
</reference>
<evidence type="ECO:0000313" key="3">
    <source>
        <dbReference type="Proteomes" id="UP000000552"/>
    </source>
</evidence>
<dbReference type="EMBL" id="BA000012">
    <property type="protein sequence ID" value="BAB49851.1"/>
    <property type="molecule type" value="Genomic_DNA"/>
</dbReference>
<gene>
    <name evidence="2" type="ordered locus">mlr2817</name>
</gene>
<dbReference type="HOGENOM" id="CLU_158714_0_0_5"/>
<feature type="compositionally biased region" description="Basic and acidic residues" evidence="1">
    <location>
        <begin position="125"/>
        <end position="139"/>
    </location>
</feature>
<evidence type="ECO:0000256" key="1">
    <source>
        <dbReference type="SAM" id="MobiDB-lite"/>
    </source>
</evidence>
<feature type="region of interest" description="Disordered" evidence="1">
    <location>
        <begin position="125"/>
        <end position="147"/>
    </location>
</feature>
<dbReference type="AlphaFoldDB" id="Q98HL5"/>